<dbReference type="PANTHER" id="PTHR33067">
    <property type="entry name" value="RNA-DIRECTED DNA POLYMERASE-RELATED"/>
    <property type="match status" value="1"/>
</dbReference>
<dbReference type="Proteomes" id="UP001058974">
    <property type="component" value="Chromosome 7"/>
</dbReference>
<evidence type="ECO:0000313" key="2">
    <source>
        <dbReference type="Proteomes" id="UP001058974"/>
    </source>
</evidence>
<dbReference type="InterPro" id="IPR021109">
    <property type="entry name" value="Peptidase_aspartic_dom_sf"/>
</dbReference>
<proteinExistence type="predicted"/>
<keyword evidence="2" id="KW-1185">Reference proteome</keyword>
<organism evidence="1 2">
    <name type="scientific">Pisum sativum</name>
    <name type="common">Garden pea</name>
    <name type="synonym">Lathyrus oleraceus</name>
    <dbReference type="NCBI Taxonomy" id="3888"/>
    <lineage>
        <taxon>Eukaryota</taxon>
        <taxon>Viridiplantae</taxon>
        <taxon>Streptophyta</taxon>
        <taxon>Embryophyta</taxon>
        <taxon>Tracheophyta</taxon>
        <taxon>Spermatophyta</taxon>
        <taxon>Magnoliopsida</taxon>
        <taxon>eudicotyledons</taxon>
        <taxon>Gunneridae</taxon>
        <taxon>Pentapetalae</taxon>
        <taxon>rosids</taxon>
        <taxon>fabids</taxon>
        <taxon>Fabales</taxon>
        <taxon>Fabaceae</taxon>
        <taxon>Papilionoideae</taxon>
        <taxon>50 kb inversion clade</taxon>
        <taxon>NPAAA clade</taxon>
        <taxon>Hologalegina</taxon>
        <taxon>IRL clade</taxon>
        <taxon>Fabeae</taxon>
        <taxon>Lathyrus</taxon>
    </lineage>
</organism>
<dbReference type="PANTHER" id="PTHR33067:SF39">
    <property type="entry name" value="TRANSCRIPTION FACTOR INTERACTOR AND REGULATOR CCHC(ZN) FAMILY"/>
    <property type="match status" value="1"/>
</dbReference>
<dbReference type="Gramene" id="Psat07G0654100-T1">
    <property type="protein sequence ID" value="KAI5391767.1"/>
    <property type="gene ID" value="KIW84_076541"/>
</dbReference>
<comment type="caution">
    <text evidence="1">The sequence shown here is derived from an EMBL/GenBank/DDBJ whole genome shotgun (WGS) entry which is preliminary data.</text>
</comment>
<evidence type="ECO:0000313" key="1">
    <source>
        <dbReference type="EMBL" id="KAI5391767.1"/>
    </source>
</evidence>
<dbReference type="Gene3D" id="2.40.70.10">
    <property type="entry name" value="Acid Proteases"/>
    <property type="match status" value="1"/>
</dbReference>
<name>A0A9D4VYC5_PEA</name>
<protein>
    <submittedName>
        <fullName evidence="1">Uncharacterized protein</fullName>
    </submittedName>
</protein>
<reference evidence="1 2" key="1">
    <citation type="journal article" date="2022" name="Nat. Genet.">
        <title>Improved pea reference genome and pan-genome highlight genomic features and evolutionary characteristics.</title>
        <authorList>
            <person name="Yang T."/>
            <person name="Liu R."/>
            <person name="Luo Y."/>
            <person name="Hu S."/>
            <person name="Wang D."/>
            <person name="Wang C."/>
            <person name="Pandey M.K."/>
            <person name="Ge S."/>
            <person name="Xu Q."/>
            <person name="Li N."/>
            <person name="Li G."/>
            <person name="Huang Y."/>
            <person name="Saxena R.K."/>
            <person name="Ji Y."/>
            <person name="Li M."/>
            <person name="Yan X."/>
            <person name="He Y."/>
            <person name="Liu Y."/>
            <person name="Wang X."/>
            <person name="Xiang C."/>
            <person name="Varshney R.K."/>
            <person name="Ding H."/>
            <person name="Gao S."/>
            <person name="Zong X."/>
        </authorList>
    </citation>
    <scope>NUCLEOTIDE SEQUENCE [LARGE SCALE GENOMIC DNA]</scope>
    <source>
        <strain evidence="1 2">cv. Zhongwan 6</strain>
    </source>
</reference>
<gene>
    <name evidence="1" type="ORF">KIW84_076541</name>
</gene>
<sequence>MNNMEHMQNFIKDLQELTHMLLDASAGGTILQMTEPQIKYLIEKMCMNDYRVKYERSVKLEIMGSPKGMQQSQQALFQRNPSQLEETLQNFIKVTQSSFEQILLKGGKQKLTQEHVNMTEKEETIEPTEVPPKMKGPGEFNITYTIGGLIIPRSLFDLGSSINVMPLRKFKELEIEKMVPSNMTLTLDNSLVTNLLGIVQDFLVHVNGLTFPHTLW</sequence>
<dbReference type="AlphaFoldDB" id="A0A9D4VYC5"/>
<dbReference type="EMBL" id="JAMSHJ010000007">
    <property type="protein sequence ID" value="KAI5391767.1"/>
    <property type="molecule type" value="Genomic_DNA"/>
</dbReference>
<accession>A0A9D4VYC5</accession>